<dbReference type="EMBL" id="LR796974">
    <property type="protein sequence ID" value="CAB4178757.1"/>
    <property type="molecule type" value="Genomic_DNA"/>
</dbReference>
<evidence type="ECO:0000313" key="3">
    <source>
        <dbReference type="EMBL" id="CAB4148378.1"/>
    </source>
</evidence>
<dbReference type="EMBL" id="LR797121">
    <property type="protein sequence ID" value="CAB4188318.1"/>
    <property type="molecule type" value="Genomic_DNA"/>
</dbReference>
<evidence type="ECO:0000313" key="5">
    <source>
        <dbReference type="EMBL" id="CAB4188318.1"/>
    </source>
</evidence>
<evidence type="ECO:0000256" key="2">
    <source>
        <dbReference type="ARBA" id="ARBA00021638"/>
    </source>
</evidence>
<dbReference type="EMBL" id="LR796504">
    <property type="protein sequence ID" value="CAB4148378.1"/>
    <property type="molecule type" value="Genomic_DNA"/>
</dbReference>
<comment type="similarity">
    <text evidence="1">Belongs to the ninG family.</text>
</comment>
<accession>A0A6J5Q8Q7</accession>
<organism evidence="4">
    <name type="scientific">uncultured Caudovirales phage</name>
    <dbReference type="NCBI Taxonomy" id="2100421"/>
    <lineage>
        <taxon>Viruses</taxon>
        <taxon>Duplodnaviria</taxon>
        <taxon>Heunggongvirae</taxon>
        <taxon>Uroviricota</taxon>
        <taxon>Caudoviricetes</taxon>
        <taxon>Peduoviridae</taxon>
        <taxon>Maltschvirus</taxon>
        <taxon>Maltschvirus maltsch</taxon>
    </lineage>
</organism>
<dbReference type="Pfam" id="PF05766">
    <property type="entry name" value="NinG"/>
    <property type="match status" value="1"/>
</dbReference>
<reference evidence="4" key="1">
    <citation type="submission" date="2020-05" db="EMBL/GenBank/DDBJ databases">
        <authorList>
            <person name="Chiriac C."/>
            <person name="Salcher M."/>
            <person name="Ghai R."/>
            <person name="Kavagutti S V."/>
        </authorList>
    </citation>
    <scope>NUCLEOTIDE SEQUENCE</scope>
</reference>
<gene>
    <name evidence="4" type="ORF">UFOVP1027_2</name>
    <name evidence="5" type="ORF">UFOVP1182_20</name>
    <name evidence="6" type="ORF">UFOVP1632_36</name>
    <name evidence="3" type="ORF">UFOVP530_2</name>
</gene>
<proteinExistence type="inferred from homology"/>
<evidence type="ECO:0000313" key="4">
    <source>
        <dbReference type="EMBL" id="CAB4178757.1"/>
    </source>
</evidence>
<evidence type="ECO:0000256" key="1">
    <source>
        <dbReference type="ARBA" id="ARBA00008471"/>
    </source>
</evidence>
<dbReference type="InterPro" id="IPR008713">
    <property type="entry name" value="Phage_lambda_NinG"/>
</dbReference>
<evidence type="ECO:0000313" key="6">
    <source>
        <dbReference type="EMBL" id="CAB4220578.1"/>
    </source>
</evidence>
<protein>
    <recommendedName>
        <fullName evidence="2">Protein ninG</fullName>
    </recommendedName>
</protein>
<sequence>MIKEKPCKGIGVAIGFGCGKIINVAFRKYGLCTSCYPTFLFTSDNGKVIMQKAINKVQKPRLEFEQKQVEKKELTRLKLMLNSTKTKVHAYVRNRDIGLNCISCNTPYSDDFQAGHFYPAGSFETLKFHLDNINGQCVQCNLFKDGNFENYSLNLPKRIGLERYNELVKLAKIDKQFQKVWTVEKLKEITKQLKNDTERKSRGID</sequence>
<name>A0A6J5Q8Q7_9CAUD</name>
<dbReference type="EMBL" id="LR797498">
    <property type="protein sequence ID" value="CAB4220578.1"/>
    <property type="molecule type" value="Genomic_DNA"/>
</dbReference>